<sequence>MDPIEINGGRFYARPLHDDNRIDDRPALSLIMDDDAAVDYVARARQQWAQESALTWAVCEQTSVEMLALARLVPNWEEKTCTVSVTPCGDTSRVLPNDPVLAPKTVGDAASEIMGTIRRWAEGFLGLQPA</sequence>
<dbReference type="PATRIC" id="fig|1348662.3.peg.1531"/>
<gene>
    <name evidence="1" type="ORF">CARG_07750</name>
</gene>
<keyword evidence="2" id="KW-1185">Reference proteome</keyword>
<name>U3GZU0_9CORY</name>
<organism evidence="1 2">
    <name type="scientific">Corynebacterium argentoratense DSM 44202</name>
    <dbReference type="NCBI Taxonomy" id="1348662"/>
    <lineage>
        <taxon>Bacteria</taxon>
        <taxon>Bacillati</taxon>
        <taxon>Actinomycetota</taxon>
        <taxon>Actinomycetes</taxon>
        <taxon>Mycobacteriales</taxon>
        <taxon>Corynebacteriaceae</taxon>
        <taxon>Corynebacterium</taxon>
    </lineage>
</organism>
<dbReference type="OrthoDB" id="2061990at2"/>
<dbReference type="HOGENOM" id="CLU_013985_33_0_11"/>
<accession>U3GZU0</accession>
<evidence type="ECO:0000313" key="2">
    <source>
        <dbReference type="Proteomes" id="UP000016943"/>
    </source>
</evidence>
<dbReference type="eggNOG" id="COG1670">
    <property type="taxonomic scope" value="Bacteria"/>
</dbReference>
<dbReference type="KEGG" id="caz:CARG_07750"/>
<dbReference type="AlphaFoldDB" id="U3GZU0"/>
<dbReference type="EMBL" id="CP006365">
    <property type="protein sequence ID" value="AGU15667.1"/>
    <property type="molecule type" value="Genomic_DNA"/>
</dbReference>
<proteinExistence type="predicted"/>
<evidence type="ECO:0000313" key="1">
    <source>
        <dbReference type="EMBL" id="AGU15667.1"/>
    </source>
</evidence>
<dbReference type="STRING" id="1348662.CARG_07750"/>
<dbReference type="GeneID" id="78250299"/>
<dbReference type="RefSeq" id="WP_021012057.1">
    <property type="nucleotide sequence ID" value="NC_022198.1"/>
</dbReference>
<protein>
    <submittedName>
        <fullName evidence="1">Uncharacterized protein</fullName>
    </submittedName>
</protein>
<dbReference type="Proteomes" id="UP000016943">
    <property type="component" value="Chromosome"/>
</dbReference>
<reference evidence="1 2" key="1">
    <citation type="journal article" date="2013" name="Genome Announc.">
        <title>Whole-Genome Sequence of the Clinical Strain Corynebacterium argentoratense DSM 44202, Isolated from a Human Throat Specimen.</title>
        <authorList>
            <person name="Bomholt C."/>
            <person name="Glaub A."/>
            <person name="Gravermann K."/>
            <person name="Albersmeier A."/>
            <person name="Brinkrolf K."/>
            <person name="Ruckert C."/>
            <person name="Tauch A."/>
        </authorList>
    </citation>
    <scope>NUCLEOTIDE SEQUENCE [LARGE SCALE GENOMIC DNA]</scope>
    <source>
        <strain evidence="1">DSM 44202</strain>
    </source>
</reference>